<evidence type="ECO:0000256" key="7">
    <source>
        <dbReference type="SAM" id="Phobius"/>
    </source>
</evidence>
<keyword evidence="3 7" id="KW-0812">Transmembrane</keyword>
<reference evidence="8 9" key="1">
    <citation type="submission" date="2019-01" db="EMBL/GenBank/DDBJ databases">
        <title>A draft genome assembly of the solar-powered sea slug Elysia chlorotica.</title>
        <authorList>
            <person name="Cai H."/>
            <person name="Li Q."/>
            <person name="Fang X."/>
            <person name="Li J."/>
            <person name="Curtis N.E."/>
            <person name="Altenburger A."/>
            <person name="Shibata T."/>
            <person name="Feng M."/>
            <person name="Maeda T."/>
            <person name="Schwartz J.A."/>
            <person name="Shigenobu S."/>
            <person name="Lundholm N."/>
            <person name="Nishiyama T."/>
            <person name="Yang H."/>
            <person name="Hasebe M."/>
            <person name="Li S."/>
            <person name="Pierce S.K."/>
            <person name="Wang J."/>
        </authorList>
    </citation>
    <scope>NUCLEOTIDE SEQUENCE [LARGE SCALE GENOMIC DNA]</scope>
    <source>
        <strain evidence="8">EC2010</strain>
        <tissue evidence="8">Whole organism of an adult</tissue>
    </source>
</reference>
<feature type="region of interest" description="Disordered" evidence="6">
    <location>
        <begin position="1"/>
        <end position="50"/>
    </location>
</feature>
<comment type="similarity">
    <text evidence="2">Belongs to the TMEM134/TMEM230 family.</text>
</comment>
<organism evidence="8 9">
    <name type="scientific">Elysia chlorotica</name>
    <name type="common">Eastern emerald elysia</name>
    <name type="synonym">Sea slug</name>
    <dbReference type="NCBI Taxonomy" id="188477"/>
    <lineage>
        <taxon>Eukaryota</taxon>
        <taxon>Metazoa</taxon>
        <taxon>Spiralia</taxon>
        <taxon>Lophotrochozoa</taxon>
        <taxon>Mollusca</taxon>
        <taxon>Gastropoda</taxon>
        <taxon>Heterobranchia</taxon>
        <taxon>Euthyneura</taxon>
        <taxon>Panpulmonata</taxon>
        <taxon>Sacoglossa</taxon>
        <taxon>Placobranchoidea</taxon>
        <taxon>Plakobranchidae</taxon>
        <taxon>Elysia</taxon>
    </lineage>
</organism>
<gene>
    <name evidence="8" type="ORF">EGW08_010807</name>
</gene>
<evidence type="ECO:0008006" key="10">
    <source>
        <dbReference type="Google" id="ProtNLM"/>
    </source>
</evidence>
<evidence type="ECO:0000256" key="1">
    <source>
        <dbReference type="ARBA" id="ARBA00004141"/>
    </source>
</evidence>
<comment type="subcellular location">
    <subcellularLocation>
        <location evidence="1">Membrane</location>
        <topology evidence="1">Multi-pass membrane protein</topology>
    </subcellularLocation>
</comment>
<feature type="compositionally biased region" description="Polar residues" evidence="6">
    <location>
        <begin position="20"/>
        <end position="30"/>
    </location>
</feature>
<evidence type="ECO:0000256" key="4">
    <source>
        <dbReference type="ARBA" id="ARBA00022989"/>
    </source>
</evidence>
<dbReference type="OrthoDB" id="10048380at2759"/>
<protein>
    <recommendedName>
        <fullName evidence="10">Transmembrane protein 134</fullName>
    </recommendedName>
</protein>
<keyword evidence="9" id="KW-1185">Reference proteome</keyword>
<sequence>MKEPLLSAAPVPESNHDTSKSASGRPSSFRSILPSGSADSHSNYSATSFSNQDSWIKHPKVKENWRTVIASAVLSILGITLLTTGIVVAFTPAIGYQCLIFGTIGLLCLIPGGYHFIYIYCAAVGRPGYDFENLPVLR</sequence>
<feature type="compositionally biased region" description="Polar residues" evidence="6">
    <location>
        <begin position="37"/>
        <end position="50"/>
    </location>
</feature>
<keyword evidence="4 7" id="KW-1133">Transmembrane helix</keyword>
<dbReference type="AlphaFoldDB" id="A0A433TIP1"/>
<name>A0A433TIP1_ELYCH</name>
<evidence type="ECO:0000313" key="9">
    <source>
        <dbReference type="Proteomes" id="UP000271974"/>
    </source>
</evidence>
<accession>A0A433TIP1</accession>
<feature type="transmembrane region" description="Helical" evidence="7">
    <location>
        <begin position="67"/>
        <end position="88"/>
    </location>
</feature>
<dbReference type="Proteomes" id="UP000271974">
    <property type="component" value="Unassembled WGS sequence"/>
</dbReference>
<evidence type="ECO:0000313" key="8">
    <source>
        <dbReference type="EMBL" id="RUS81423.1"/>
    </source>
</evidence>
<evidence type="ECO:0000256" key="3">
    <source>
        <dbReference type="ARBA" id="ARBA00022692"/>
    </source>
</evidence>
<dbReference type="EMBL" id="RQTK01000338">
    <property type="protein sequence ID" value="RUS81423.1"/>
    <property type="molecule type" value="Genomic_DNA"/>
</dbReference>
<dbReference type="PANTHER" id="PTHR13558:SF1">
    <property type="entry name" value="TRANSMEMBRANE PROTEIN 134"/>
    <property type="match status" value="1"/>
</dbReference>
<evidence type="ECO:0000256" key="2">
    <source>
        <dbReference type="ARBA" id="ARBA00007743"/>
    </source>
</evidence>
<dbReference type="STRING" id="188477.A0A433TIP1"/>
<keyword evidence="5 7" id="KW-0472">Membrane</keyword>
<proteinExistence type="inferred from homology"/>
<evidence type="ECO:0000256" key="6">
    <source>
        <dbReference type="SAM" id="MobiDB-lite"/>
    </source>
</evidence>
<dbReference type="InterPro" id="IPR008590">
    <property type="entry name" value="TMEM_230/134"/>
</dbReference>
<dbReference type="GO" id="GO:0016020">
    <property type="term" value="C:membrane"/>
    <property type="evidence" value="ECO:0007669"/>
    <property type="project" value="UniProtKB-SubCell"/>
</dbReference>
<dbReference type="PANTHER" id="PTHR13558">
    <property type="entry name" value="TRANSMEMBRANE PROTEIN 134"/>
    <property type="match status" value="1"/>
</dbReference>
<feature type="transmembrane region" description="Helical" evidence="7">
    <location>
        <begin position="94"/>
        <end position="117"/>
    </location>
</feature>
<dbReference type="InterPro" id="IPR039714">
    <property type="entry name" value="TMEM134"/>
</dbReference>
<evidence type="ECO:0000256" key="5">
    <source>
        <dbReference type="ARBA" id="ARBA00023136"/>
    </source>
</evidence>
<comment type="caution">
    <text evidence="8">The sequence shown here is derived from an EMBL/GenBank/DDBJ whole genome shotgun (WGS) entry which is preliminary data.</text>
</comment>
<dbReference type="Pfam" id="PF05915">
    <property type="entry name" value="TMEM_230_134"/>
    <property type="match status" value="1"/>
</dbReference>